<keyword evidence="17" id="KW-1185">Reference proteome</keyword>
<evidence type="ECO:0000256" key="10">
    <source>
        <dbReference type="ARBA" id="ARBA00023002"/>
    </source>
</evidence>
<feature type="signal peptide" evidence="14">
    <location>
        <begin position="1"/>
        <end position="19"/>
    </location>
</feature>
<keyword evidence="12" id="KW-0325">Glycoprotein</keyword>
<evidence type="ECO:0000256" key="3">
    <source>
        <dbReference type="ARBA" id="ARBA00004319"/>
    </source>
</evidence>
<evidence type="ECO:0000256" key="14">
    <source>
        <dbReference type="SAM" id="SignalP"/>
    </source>
</evidence>
<comment type="function">
    <text evidence="2">Catalyzes the post-translational formation of 4-hydroxyproline in -Xaa-Pro-Gly- sequences in collagens and other proteins.</text>
</comment>
<evidence type="ECO:0000256" key="1">
    <source>
        <dbReference type="ARBA" id="ARBA00001961"/>
    </source>
</evidence>
<keyword evidence="6" id="KW-0479">Metal-binding</keyword>
<evidence type="ECO:0000259" key="15">
    <source>
        <dbReference type="PROSITE" id="PS51471"/>
    </source>
</evidence>
<dbReference type="EC" id="1.14.11.2" evidence="5"/>
<dbReference type="GO" id="GO:0004656">
    <property type="term" value="F:procollagen-proline 4-dioxygenase activity"/>
    <property type="evidence" value="ECO:0007669"/>
    <property type="project" value="UniProtKB-EC"/>
</dbReference>
<organism evidence="16 17">
    <name type="scientific">Ignelater luminosus</name>
    <name type="common">Cucubano</name>
    <name type="synonym">Pyrophorus luminosus</name>
    <dbReference type="NCBI Taxonomy" id="2038154"/>
    <lineage>
        <taxon>Eukaryota</taxon>
        <taxon>Metazoa</taxon>
        <taxon>Ecdysozoa</taxon>
        <taxon>Arthropoda</taxon>
        <taxon>Hexapoda</taxon>
        <taxon>Insecta</taxon>
        <taxon>Pterygota</taxon>
        <taxon>Neoptera</taxon>
        <taxon>Endopterygota</taxon>
        <taxon>Coleoptera</taxon>
        <taxon>Polyphaga</taxon>
        <taxon>Elateriformia</taxon>
        <taxon>Elateroidea</taxon>
        <taxon>Elateridae</taxon>
        <taxon>Agrypninae</taxon>
        <taxon>Pyrophorini</taxon>
        <taxon>Ignelater</taxon>
    </lineage>
</organism>
<dbReference type="FunFam" id="1.25.40.10:FF:000006">
    <property type="entry name" value="Prolyl 4-hydroxylase subunit alpha 2"/>
    <property type="match status" value="2"/>
</dbReference>
<dbReference type="GO" id="GO:0031418">
    <property type="term" value="F:L-ascorbic acid binding"/>
    <property type="evidence" value="ECO:0007669"/>
    <property type="project" value="UniProtKB-KW"/>
</dbReference>
<dbReference type="FunFam" id="2.60.120.620:FF:000011">
    <property type="entry name" value="Prolyl alpha subunit"/>
    <property type="match status" value="1"/>
</dbReference>
<accession>A0A8K0CC15</accession>
<comment type="cofactor">
    <cofactor evidence="1">
        <name>L-ascorbate</name>
        <dbReference type="ChEBI" id="CHEBI:38290"/>
    </cofactor>
</comment>
<evidence type="ECO:0000256" key="13">
    <source>
        <dbReference type="SAM" id="Coils"/>
    </source>
</evidence>
<evidence type="ECO:0000256" key="5">
    <source>
        <dbReference type="ARBA" id="ARBA00012269"/>
    </source>
</evidence>
<dbReference type="InterPro" id="IPR006620">
    <property type="entry name" value="Pro_4_hyd_alph"/>
</dbReference>
<name>A0A8K0CC15_IGNLU</name>
<gene>
    <name evidence="16" type="ORF">ILUMI_25244</name>
</gene>
<dbReference type="SMART" id="SM00702">
    <property type="entry name" value="P4Hc"/>
    <property type="match status" value="1"/>
</dbReference>
<comment type="similarity">
    <text evidence="4">Belongs to the P4HA family.</text>
</comment>
<reference evidence="16" key="1">
    <citation type="submission" date="2019-08" db="EMBL/GenBank/DDBJ databases">
        <title>The genome of the North American firefly Photinus pyralis.</title>
        <authorList>
            <consortium name="Photinus pyralis genome working group"/>
            <person name="Fallon T.R."/>
            <person name="Sander Lower S.E."/>
            <person name="Weng J.-K."/>
        </authorList>
    </citation>
    <scope>NUCLEOTIDE SEQUENCE</scope>
    <source>
        <strain evidence="16">TRF0915ILg1</strain>
        <tissue evidence="16">Whole body</tissue>
    </source>
</reference>
<evidence type="ECO:0000256" key="9">
    <source>
        <dbReference type="ARBA" id="ARBA00022964"/>
    </source>
</evidence>
<keyword evidence="11" id="KW-0408">Iron</keyword>
<feature type="coiled-coil region" evidence="13">
    <location>
        <begin position="46"/>
        <end position="80"/>
    </location>
</feature>
<dbReference type="PANTHER" id="PTHR10869:SF244">
    <property type="entry name" value="PROLYL 4-HYDROXYLASE SUBUNIT ALPHA-2"/>
    <property type="match status" value="1"/>
</dbReference>
<evidence type="ECO:0000256" key="6">
    <source>
        <dbReference type="ARBA" id="ARBA00022723"/>
    </source>
</evidence>
<dbReference type="InterPro" id="IPR013547">
    <property type="entry name" value="P4H_N"/>
</dbReference>
<dbReference type="InterPro" id="IPR045054">
    <property type="entry name" value="P4HA-like"/>
</dbReference>
<dbReference type="SUPFAM" id="SSF48452">
    <property type="entry name" value="TPR-like"/>
    <property type="match status" value="2"/>
</dbReference>
<evidence type="ECO:0000313" key="17">
    <source>
        <dbReference type="Proteomes" id="UP000801492"/>
    </source>
</evidence>
<evidence type="ECO:0000256" key="4">
    <source>
        <dbReference type="ARBA" id="ARBA00006511"/>
    </source>
</evidence>
<dbReference type="PROSITE" id="PS51471">
    <property type="entry name" value="FE2OG_OXY"/>
    <property type="match status" value="1"/>
</dbReference>
<dbReference type="Gene3D" id="6.10.140.1460">
    <property type="match status" value="1"/>
</dbReference>
<dbReference type="EMBL" id="VTPC01090885">
    <property type="protein sequence ID" value="KAF2880915.1"/>
    <property type="molecule type" value="Genomic_DNA"/>
</dbReference>
<protein>
    <recommendedName>
        <fullName evidence="5">procollagen-proline 4-dioxygenase</fullName>
        <ecNumber evidence="5">1.14.11.2</ecNumber>
    </recommendedName>
</protein>
<dbReference type="InterPro" id="IPR044862">
    <property type="entry name" value="Pro_4_hyd_alph_FE2OG_OXY"/>
</dbReference>
<dbReference type="PANTHER" id="PTHR10869">
    <property type="entry name" value="PROLYL 4-HYDROXYLASE ALPHA SUBUNIT"/>
    <property type="match status" value="1"/>
</dbReference>
<dbReference type="GO" id="GO:0005788">
    <property type="term" value="C:endoplasmic reticulum lumen"/>
    <property type="evidence" value="ECO:0007669"/>
    <property type="project" value="UniProtKB-SubCell"/>
</dbReference>
<keyword evidence="7" id="KW-0256">Endoplasmic reticulum</keyword>
<dbReference type="Proteomes" id="UP000801492">
    <property type="component" value="Unassembled WGS sequence"/>
</dbReference>
<dbReference type="Gene3D" id="1.25.40.10">
    <property type="entry name" value="Tetratricopeptide repeat domain"/>
    <property type="match status" value="2"/>
</dbReference>
<evidence type="ECO:0000256" key="12">
    <source>
        <dbReference type="ARBA" id="ARBA00023180"/>
    </source>
</evidence>
<dbReference type="Pfam" id="PF23558">
    <property type="entry name" value="TPR_P4H"/>
    <property type="match status" value="2"/>
</dbReference>
<comment type="caution">
    <text evidence="16">The sequence shown here is derived from an EMBL/GenBank/DDBJ whole genome shotgun (WGS) entry which is preliminary data.</text>
</comment>
<keyword evidence="10" id="KW-0560">Oxidoreductase</keyword>
<dbReference type="InterPro" id="IPR011990">
    <property type="entry name" value="TPR-like_helical_dom_sf"/>
</dbReference>
<dbReference type="Gene3D" id="2.60.120.620">
    <property type="entry name" value="q2cbj1_9rhob like domain"/>
    <property type="match status" value="1"/>
</dbReference>
<evidence type="ECO:0000256" key="2">
    <source>
        <dbReference type="ARBA" id="ARBA00002035"/>
    </source>
</evidence>
<proteinExistence type="inferred from homology"/>
<comment type="subcellular location">
    <subcellularLocation>
        <location evidence="3">Endoplasmic reticulum lumen</location>
    </subcellularLocation>
</comment>
<keyword evidence="9" id="KW-0223">Dioxygenase</keyword>
<dbReference type="InterPro" id="IPR059068">
    <property type="entry name" value="TPR_P4H"/>
</dbReference>
<evidence type="ECO:0000256" key="7">
    <source>
        <dbReference type="ARBA" id="ARBA00022824"/>
    </source>
</evidence>
<keyword evidence="13" id="KW-0175">Coiled coil</keyword>
<feature type="chain" id="PRO_5035477815" description="procollagen-proline 4-dioxygenase" evidence="14">
    <location>
        <begin position="20"/>
        <end position="788"/>
    </location>
</feature>
<keyword evidence="14" id="KW-0732">Signal</keyword>
<keyword evidence="8" id="KW-0847">Vitamin C</keyword>
<sequence length="788" mass="88520">MNSYSIVLLGILNIHAGLSEVFSSTEDLKEVVETENVLVGVLERYIRAEKQKIKMLESHVQNQKQEYQTAKQDIEKYVGNPINSFRLIKRLIVDWEHMEIIMGANISKEFLENITLHKQNLKFPKNEDLTGISVALLRLQSTYQINATSMADGILVDQQYNSTLSASDCYQIAREAFLEDEYQHSLLWLQLADIKLRKEPDDFLDQRDILEGLIYAAYEYGYVELAINYTKELLEIDPNHQEILENLALFTEFLKSGRNMSIIRRAITKDEKLSDQLCRNENITPLQFTSKLKCRYINNNNPFLLIAPFKVEQAYLNPEIIIVYDIITEKEIEIIKRLSVPKLERAQVYDPDGELINVSYRVSKSAWLTDDENTYVYAVSKRIADITALSMRTAEDLQILNYGIGGYFTNHWDYYEEELAERHEDGNRIATVLIYMSDVEQGGSTVFPRLKVAVRPKKGTALIWHNLNAYGEVIKETFHTACPVLVGSKWAANKWIHVAGQELLRPKLKNNVHNSHLDKMNIIVAAFLLSMLLNGGSSEVFTSIDDLKDVLEIENNMVGVATGIISLQLTYLINETSIINGQIGGKQYNLTLGGSDCYELGKEAYTSENYYRAFKWLEQANAMLKVKPDMYIDREDVLERLSIAAYRFGYTQSAVNYTQELLELSPTNEKALQNLAAYTEVLESGVQRVPFLLHSEKLLAMGAGCVSTAAGLGRTFGSEGDFGKTVVGGGFRVGAESFSRGVRSGFRKEVFSRSGRSLALVRAGGGAVAPLAGGGGALDASPLKPGPC</sequence>
<evidence type="ECO:0000256" key="11">
    <source>
        <dbReference type="ARBA" id="ARBA00023004"/>
    </source>
</evidence>
<evidence type="ECO:0000256" key="8">
    <source>
        <dbReference type="ARBA" id="ARBA00022896"/>
    </source>
</evidence>
<dbReference type="InterPro" id="IPR005123">
    <property type="entry name" value="Oxoglu/Fe-dep_dioxygenase_dom"/>
</dbReference>
<dbReference type="Pfam" id="PF13640">
    <property type="entry name" value="2OG-FeII_Oxy_3"/>
    <property type="match status" value="1"/>
</dbReference>
<dbReference type="GO" id="GO:0005506">
    <property type="term" value="F:iron ion binding"/>
    <property type="evidence" value="ECO:0007669"/>
    <property type="project" value="InterPro"/>
</dbReference>
<feature type="domain" description="Fe2OG dioxygenase" evidence="15">
    <location>
        <begin position="393"/>
        <end position="498"/>
    </location>
</feature>
<dbReference type="Pfam" id="PF08336">
    <property type="entry name" value="P4Ha_N"/>
    <property type="match status" value="1"/>
</dbReference>
<dbReference type="AlphaFoldDB" id="A0A8K0CC15"/>
<evidence type="ECO:0000313" key="16">
    <source>
        <dbReference type="EMBL" id="KAF2880915.1"/>
    </source>
</evidence>
<dbReference type="OrthoDB" id="420380at2759"/>